<dbReference type="EMBL" id="JABSTQ010011402">
    <property type="protein sequence ID" value="KAG0411816.1"/>
    <property type="molecule type" value="Genomic_DNA"/>
</dbReference>
<gene>
    <name evidence="1" type="ORF">HPB47_011045</name>
</gene>
<sequence>MEVERKRRLAAVALALTIEDEEDFSEPKRAIPQSGELLHERDERDAAYVMSTRSSGSSNTREREPRRELSRLLVIFDEMLREPLPQLAPPPLLEGNRCKRYPLVAAAAGSGSAPAAADFFSGGSIYWETDVMSKTQQEAVREAYQRKFQPRSYVEQHRGAILLTFQQTELHHIFSSDLEQGKTLLDVGSGPTVNFVLSASIRYKHIVLSDLVEANRIELEKWLSGRESAVNCEFYAKIVAALEGCRDVKRRACELAERTRTVVRKVIPCDVMKPGVLPKEHRESFGTVLCCNCLETAAQDHASYRRLVCNVAGLVKPGGLLILAGVGGMAMYPVANEEFPMADVTEDVIKEALADALLKVELYRTKMYDGDDEEARRKRFGFVVAARKA</sequence>
<dbReference type="Proteomes" id="UP000805193">
    <property type="component" value="Unassembled WGS sequence"/>
</dbReference>
<evidence type="ECO:0000313" key="1">
    <source>
        <dbReference type="EMBL" id="KAG0411816.1"/>
    </source>
</evidence>
<keyword evidence="2" id="KW-1185">Reference proteome</keyword>
<organism evidence="1 2">
    <name type="scientific">Ixodes persulcatus</name>
    <name type="common">Taiga tick</name>
    <dbReference type="NCBI Taxonomy" id="34615"/>
    <lineage>
        <taxon>Eukaryota</taxon>
        <taxon>Metazoa</taxon>
        <taxon>Ecdysozoa</taxon>
        <taxon>Arthropoda</taxon>
        <taxon>Chelicerata</taxon>
        <taxon>Arachnida</taxon>
        <taxon>Acari</taxon>
        <taxon>Parasitiformes</taxon>
        <taxon>Ixodida</taxon>
        <taxon>Ixodoidea</taxon>
        <taxon>Ixodidae</taxon>
        <taxon>Ixodinae</taxon>
        <taxon>Ixodes</taxon>
    </lineage>
</organism>
<accession>A0AC60NXC7</accession>
<name>A0AC60NXC7_IXOPE</name>
<evidence type="ECO:0000313" key="2">
    <source>
        <dbReference type="Proteomes" id="UP000805193"/>
    </source>
</evidence>
<reference evidence="1 2" key="1">
    <citation type="journal article" date="2020" name="Cell">
        <title>Large-Scale Comparative Analyses of Tick Genomes Elucidate Their Genetic Diversity and Vector Capacities.</title>
        <authorList>
            <consortium name="Tick Genome and Microbiome Consortium (TIGMIC)"/>
            <person name="Jia N."/>
            <person name="Wang J."/>
            <person name="Shi W."/>
            <person name="Du L."/>
            <person name="Sun Y."/>
            <person name="Zhan W."/>
            <person name="Jiang J.F."/>
            <person name="Wang Q."/>
            <person name="Zhang B."/>
            <person name="Ji P."/>
            <person name="Bell-Sakyi L."/>
            <person name="Cui X.M."/>
            <person name="Yuan T.T."/>
            <person name="Jiang B.G."/>
            <person name="Yang W.F."/>
            <person name="Lam T.T."/>
            <person name="Chang Q.C."/>
            <person name="Ding S.J."/>
            <person name="Wang X.J."/>
            <person name="Zhu J.G."/>
            <person name="Ruan X.D."/>
            <person name="Zhao L."/>
            <person name="Wei J.T."/>
            <person name="Ye R.Z."/>
            <person name="Que T.C."/>
            <person name="Du C.H."/>
            <person name="Zhou Y.H."/>
            <person name="Cheng J.X."/>
            <person name="Dai P.F."/>
            <person name="Guo W.B."/>
            <person name="Han X.H."/>
            <person name="Huang E.J."/>
            <person name="Li L.F."/>
            <person name="Wei W."/>
            <person name="Gao Y.C."/>
            <person name="Liu J.Z."/>
            <person name="Shao H.Z."/>
            <person name="Wang X."/>
            <person name="Wang C.C."/>
            <person name="Yang T.C."/>
            <person name="Huo Q.B."/>
            <person name="Li W."/>
            <person name="Chen H.Y."/>
            <person name="Chen S.E."/>
            <person name="Zhou L.G."/>
            <person name="Ni X.B."/>
            <person name="Tian J.H."/>
            <person name="Sheng Y."/>
            <person name="Liu T."/>
            <person name="Pan Y.S."/>
            <person name="Xia L.Y."/>
            <person name="Li J."/>
            <person name="Zhao F."/>
            <person name="Cao W.C."/>
        </authorList>
    </citation>
    <scope>NUCLEOTIDE SEQUENCE [LARGE SCALE GENOMIC DNA]</scope>
    <source>
        <strain evidence="1">Iper-2018</strain>
    </source>
</reference>
<proteinExistence type="predicted"/>
<comment type="caution">
    <text evidence="1">The sequence shown here is derived from an EMBL/GenBank/DDBJ whole genome shotgun (WGS) entry which is preliminary data.</text>
</comment>
<protein>
    <submittedName>
        <fullName evidence="1">Uncharacterized protein</fullName>
    </submittedName>
</protein>